<dbReference type="EMBL" id="FNUY01000009">
    <property type="protein sequence ID" value="SEG68928.1"/>
    <property type="molecule type" value="Genomic_DNA"/>
</dbReference>
<dbReference type="OrthoDB" id="8162615at2"/>
<accession>A0A1H6C7P1</accession>
<name>A0A1H6C7P1_9HYPH</name>
<proteinExistence type="predicted"/>
<dbReference type="Proteomes" id="UP000236743">
    <property type="component" value="Unassembled WGS sequence"/>
</dbReference>
<evidence type="ECO:0000313" key="2">
    <source>
        <dbReference type="Proteomes" id="UP000236743"/>
    </source>
</evidence>
<dbReference type="AlphaFoldDB" id="A0A1H6C7P1"/>
<protein>
    <submittedName>
        <fullName evidence="1">Uncharacterized protein</fullName>
    </submittedName>
</protein>
<organism evidence="1 2">
    <name type="scientific">Bosea lathyri</name>
    <dbReference type="NCBI Taxonomy" id="1036778"/>
    <lineage>
        <taxon>Bacteria</taxon>
        <taxon>Pseudomonadati</taxon>
        <taxon>Pseudomonadota</taxon>
        <taxon>Alphaproteobacteria</taxon>
        <taxon>Hyphomicrobiales</taxon>
        <taxon>Boseaceae</taxon>
        <taxon>Bosea</taxon>
    </lineage>
</organism>
<evidence type="ECO:0000313" key="1">
    <source>
        <dbReference type="EMBL" id="SEG68928.1"/>
    </source>
</evidence>
<dbReference type="RefSeq" id="WP_103874354.1">
    <property type="nucleotide sequence ID" value="NZ_FNUY01000009.1"/>
</dbReference>
<keyword evidence="2" id="KW-1185">Reference proteome</keyword>
<gene>
    <name evidence="1" type="ORF">SAMN04488115_10999</name>
</gene>
<sequence length="66" mass="7634">MDGRLLALKLNKQFPGWDWIAEVAEKAGETRDKVEWHLQEDMDPPANIERAAQELLRSSLPEDVFQ</sequence>
<reference evidence="1 2" key="1">
    <citation type="submission" date="2016-10" db="EMBL/GenBank/DDBJ databases">
        <authorList>
            <person name="de Groot N.N."/>
        </authorList>
    </citation>
    <scope>NUCLEOTIDE SEQUENCE [LARGE SCALE GENOMIC DNA]</scope>
    <source>
        <strain evidence="1 2">DSM 26656</strain>
    </source>
</reference>